<keyword evidence="5 8" id="KW-1133">Transmembrane helix</keyword>
<evidence type="ECO:0000256" key="7">
    <source>
        <dbReference type="PIRSR" id="PIRSR600715-1"/>
    </source>
</evidence>
<feature type="transmembrane region" description="Helical" evidence="8">
    <location>
        <begin position="6"/>
        <end position="23"/>
    </location>
</feature>
<evidence type="ECO:0000256" key="6">
    <source>
        <dbReference type="ARBA" id="ARBA00023136"/>
    </source>
</evidence>
<feature type="transmembrane region" description="Helical" evidence="8">
    <location>
        <begin position="211"/>
        <end position="230"/>
    </location>
</feature>
<dbReference type="InterPro" id="IPR000715">
    <property type="entry name" value="Glycosyl_transferase_4"/>
</dbReference>
<keyword evidence="7" id="KW-0479">Metal-binding</keyword>
<protein>
    <submittedName>
        <fullName evidence="9">Undecaprenyl/decaprenyl-phosphate alpha-N-acetylglucosaminyl 1-phosphate transferase</fullName>
    </submittedName>
</protein>
<feature type="transmembrane region" description="Helical" evidence="8">
    <location>
        <begin position="44"/>
        <end position="64"/>
    </location>
</feature>
<comment type="subcellular location">
    <subcellularLocation>
        <location evidence="1">Cell membrane</location>
        <topology evidence="1">Multi-pass membrane protein</topology>
    </subcellularLocation>
</comment>
<proteinExistence type="predicted"/>
<feature type="transmembrane region" description="Helical" evidence="8">
    <location>
        <begin position="98"/>
        <end position="116"/>
    </location>
</feature>
<name>A0A2W4T3I0_9GAMM</name>
<dbReference type="CDD" id="cd06853">
    <property type="entry name" value="GT_WecA_like"/>
    <property type="match status" value="1"/>
</dbReference>
<evidence type="ECO:0000256" key="8">
    <source>
        <dbReference type="SAM" id="Phobius"/>
    </source>
</evidence>
<feature type="transmembrane region" description="Helical" evidence="8">
    <location>
        <begin position="183"/>
        <end position="199"/>
    </location>
</feature>
<dbReference type="GO" id="GO:0071555">
    <property type="term" value="P:cell wall organization"/>
    <property type="evidence" value="ECO:0007669"/>
    <property type="project" value="TreeGrafter"/>
</dbReference>
<dbReference type="PANTHER" id="PTHR22926:SF3">
    <property type="entry name" value="UNDECAPRENYL-PHOSPHATE ALPHA-N-ACETYLGLUCOSAMINYL 1-PHOSPHATE TRANSFERASE"/>
    <property type="match status" value="1"/>
</dbReference>
<feature type="transmembrane region" description="Helical" evidence="8">
    <location>
        <begin position="242"/>
        <end position="261"/>
    </location>
</feature>
<keyword evidence="3 9" id="KW-0808">Transferase</keyword>
<dbReference type="AlphaFoldDB" id="A0A2W4T3I0"/>
<keyword evidence="2" id="KW-1003">Cell membrane</keyword>
<evidence type="ECO:0000313" key="9">
    <source>
        <dbReference type="EMBL" id="PZN77317.1"/>
    </source>
</evidence>
<feature type="transmembrane region" description="Helical" evidence="8">
    <location>
        <begin position="128"/>
        <end position="146"/>
    </location>
</feature>
<gene>
    <name evidence="9" type="ORF">DM484_15010</name>
</gene>
<dbReference type="GO" id="GO:0016780">
    <property type="term" value="F:phosphotransferase activity, for other substituted phosphate groups"/>
    <property type="evidence" value="ECO:0007669"/>
    <property type="project" value="InterPro"/>
</dbReference>
<dbReference type="GO" id="GO:0046872">
    <property type="term" value="F:metal ion binding"/>
    <property type="evidence" value="ECO:0007669"/>
    <property type="project" value="UniProtKB-KW"/>
</dbReference>
<keyword evidence="7" id="KW-0460">Magnesium</keyword>
<dbReference type="PANTHER" id="PTHR22926">
    <property type="entry name" value="PHOSPHO-N-ACETYLMURAMOYL-PENTAPEPTIDE-TRANSFERASE"/>
    <property type="match status" value="1"/>
</dbReference>
<evidence type="ECO:0000256" key="2">
    <source>
        <dbReference type="ARBA" id="ARBA00022475"/>
    </source>
</evidence>
<dbReference type="GO" id="GO:0009103">
    <property type="term" value="P:lipopolysaccharide biosynthetic process"/>
    <property type="evidence" value="ECO:0007669"/>
    <property type="project" value="TreeGrafter"/>
</dbReference>
<evidence type="ECO:0000313" key="10">
    <source>
        <dbReference type="Proteomes" id="UP000249396"/>
    </source>
</evidence>
<feature type="transmembrane region" description="Helical" evidence="8">
    <location>
        <begin position="158"/>
        <end position="177"/>
    </location>
</feature>
<dbReference type="GO" id="GO:0005886">
    <property type="term" value="C:plasma membrane"/>
    <property type="evidence" value="ECO:0007669"/>
    <property type="project" value="UniProtKB-SubCell"/>
</dbReference>
<sequence>MEIIYWYFLAFVSTIFFISMLSRPAKCLGLVDKPCGRKNHYGEVPLTGGLAMLLAIILTAFLHGTLKNDAFVILPALLLIVLTGACDDRFDLSAGTRFLSQAVATLLIIYFGEVALTDLGDLCGWGPVRLHGWSIPFTIFCAVGMMNAINMLDGVDGLAGGVVIVELIMFGGMALLSANKTEAALIFLVASAVLGFMALNMRSPWRSKAEVFMGDAGSMMLGFLLAWFAIDLAEKTPKAFAPITAVWILGIPILDTVSLMLRRMLKGKSPFSPGHDHLHHILLRAGFTVPQTTLFIISLTLALGMVGIGAEIYNIHEYVMFYSFILLSLVYFIGSSREWKLKGLFR</sequence>
<reference evidence="9 10" key="1">
    <citation type="journal article" date="2018" name="Aquat. Microb. Ecol.">
        <title>Gammaproteobacterial methanotrophs dominate.</title>
        <authorList>
            <person name="Rissanen A.J."/>
            <person name="Saarenheimo J."/>
            <person name="Tiirola M."/>
            <person name="Peura S."/>
            <person name="Aalto S.L."/>
            <person name="Karvinen A."/>
            <person name="Nykanen H."/>
        </authorList>
    </citation>
    <scope>NUCLEOTIDE SEQUENCE [LARGE SCALE GENOMIC DNA]</scope>
    <source>
        <strain evidence="9">AMbin10</strain>
    </source>
</reference>
<comment type="cofactor">
    <cofactor evidence="7">
        <name>Mg(2+)</name>
        <dbReference type="ChEBI" id="CHEBI:18420"/>
    </cofactor>
</comment>
<dbReference type="Proteomes" id="UP000249396">
    <property type="component" value="Unassembled WGS sequence"/>
</dbReference>
<feature type="transmembrane region" description="Helical" evidence="8">
    <location>
        <begin position="281"/>
        <end position="309"/>
    </location>
</feature>
<dbReference type="EMBL" id="QJPH01000338">
    <property type="protein sequence ID" value="PZN77317.1"/>
    <property type="molecule type" value="Genomic_DNA"/>
</dbReference>
<evidence type="ECO:0000256" key="3">
    <source>
        <dbReference type="ARBA" id="ARBA00022679"/>
    </source>
</evidence>
<evidence type="ECO:0000256" key="4">
    <source>
        <dbReference type="ARBA" id="ARBA00022692"/>
    </source>
</evidence>
<feature type="transmembrane region" description="Helical" evidence="8">
    <location>
        <begin position="70"/>
        <end position="86"/>
    </location>
</feature>
<organism evidence="9 10">
    <name type="scientific">Candidatus Methylumidiphilus alinenensis</name>
    <dbReference type="NCBI Taxonomy" id="2202197"/>
    <lineage>
        <taxon>Bacteria</taxon>
        <taxon>Pseudomonadati</taxon>
        <taxon>Pseudomonadota</taxon>
        <taxon>Gammaproteobacteria</taxon>
        <taxon>Methylococcales</taxon>
        <taxon>Candidatus Methylumidiphilus</taxon>
    </lineage>
</organism>
<keyword evidence="6 8" id="KW-0472">Membrane</keyword>
<feature type="binding site" evidence="7">
    <location>
        <position position="150"/>
    </location>
    <ligand>
        <name>Mg(2+)</name>
        <dbReference type="ChEBI" id="CHEBI:18420"/>
    </ligand>
</feature>
<dbReference type="GO" id="GO:0044038">
    <property type="term" value="P:cell wall macromolecule biosynthetic process"/>
    <property type="evidence" value="ECO:0007669"/>
    <property type="project" value="TreeGrafter"/>
</dbReference>
<accession>A0A2W4T3I0</accession>
<comment type="caution">
    <text evidence="9">The sequence shown here is derived from an EMBL/GenBank/DDBJ whole genome shotgun (WGS) entry which is preliminary data.</text>
</comment>
<dbReference type="Pfam" id="PF00953">
    <property type="entry name" value="Glycos_transf_4"/>
    <property type="match status" value="1"/>
</dbReference>
<feature type="transmembrane region" description="Helical" evidence="8">
    <location>
        <begin position="315"/>
        <end position="334"/>
    </location>
</feature>
<evidence type="ECO:0000256" key="1">
    <source>
        <dbReference type="ARBA" id="ARBA00004651"/>
    </source>
</evidence>
<keyword evidence="4 8" id="KW-0812">Transmembrane</keyword>
<evidence type="ECO:0000256" key="5">
    <source>
        <dbReference type="ARBA" id="ARBA00022989"/>
    </source>
</evidence>
<feature type="binding site" evidence="7">
    <location>
        <position position="215"/>
    </location>
    <ligand>
        <name>Mg(2+)</name>
        <dbReference type="ChEBI" id="CHEBI:18420"/>
    </ligand>
</feature>